<dbReference type="Pfam" id="PF20112">
    <property type="entry name" value="DUF6502"/>
    <property type="match status" value="1"/>
</dbReference>
<proteinExistence type="predicted"/>
<sequence length="283" mass="30965">MLPSPPPAESLLRPIRRLLRPLVRLTIRAGLTFPVLADLLRGLYVEVAASMAEDARGRTDSRLSLLTGVHRKELRRLRETPRETEEVPAVVTLASQVIARWLGLPGYADAEGRPLPLPRSAPPGEPSFDTLVASVTTDVRPRAVLDGWLEQGLVASGPDERLRLNVAAYLPSEDLEGRLFYFARNLHDHMAAAGANISSGGAPPFFDRSLHYDRLRPEAAARLEEAGREGAQRLLLEMNRLALSLLEEGEAEPGTPTRRVNLGIYLYAENEAPPASSRVAPKG</sequence>
<dbReference type="EMBL" id="JANJOU010000004">
    <property type="protein sequence ID" value="MCR0981966.1"/>
    <property type="molecule type" value="Genomic_DNA"/>
</dbReference>
<comment type="caution">
    <text evidence="1">The sequence shown here is derived from an EMBL/GenBank/DDBJ whole genome shotgun (WGS) entry which is preliminary data.</text>
</comment>
<protein>
    <submittedName>
        <fullName evidence="1">DUF6502 family protein</fullName>
    </submittedName>
</protein>
<evidence type="ECO:0000313" key="1">
    <source>
        <dbReference type="EMBL" id="MCR0981966.1"/>
    </source>
</evidence>
<name>A0ABT1X1J4_9PROT</name>
<dbReference type="RefSeq" id="WP_257715636.1">
    <property type="nucleotide sequence ID" value="NZ_JANJOU010000004.1"/>
</dbReference>
<gene>
    <name evidence="1" type="ORF">NRP21_07885</name>
</gene>
<accession>A0ABT1X1J4</accession>
<evidence type="ECO:0000313" key="2">
    <source>
        <dbReference type="Proteomes" id="UP001524642"/>
    </source>
</evidence>
<keyword evidence="2" id="KW-1185">Reference proteome</keyword>
<dbReference type="InterPro" id="IPR045445">
    <property type="entry name" value="DUF6502"/>
</dbReference>
<organism evidence="1 2">
    <name type="scientific">Roseomonas populi</name>
    <dbReference type="NCBI Taxonomy" id="3121582"/>
    <lineage>
        <taxon>Bacteria</taxon>
        <taxon>Pseudomonadati</taxon>
        <taxon>Pseudomonadota</taxon>
        <taxon>Alphaproteobacteria</taxon>
        <taxon>Acetobacterales</taxon>
        <taxon>Roseomonadaceae</taxon>
        <taxon>Roseomonas</taxon>
    </lineage>
</organism>
<reference evidence="1 2" key="1">
    <citation type="submission" date="2022-06" db="EMBL/GenBank/DDBJ databases">
        <title>Roseomonas CN29.</title>
        <authorList>
            <person name="Cheng Y."/>
            <person name="He X."/>
        </authorList>
    </citation>
    <scope>NUCLEOTIDE SEQUENCE [LARGE SCALE GENOMIC DNA]</scope>
    <source>
        <strain evidence="1 2">CN29</strain>
    </source>
</reference>
<dbReference type="Proteomes" id="UP001524642">
    <property type="component" value="Unassembled WGS sequence"/>
</dbReference>